<dbReference type="AlphaFoldDB" id="A0ABD6AQ47"/>
<keyword evidence="2" id="KW-1185">Reference proteome</keyword>
<evidence type="ECO:0000313" key="2">
    <source>
        <dbReference type="Proteomes" id="UP001596545"/>
    </source>
</evidence>
<organism evidence="1 2">
    <name type="scientific">Halorubrum rutilum</name>
    <dbReference type="NCBI Taxonomy" id="1364933"/>
    <lineage>
        <taxon>Archaea</taxon>
        <taxon>Methanobacteriati</taxon>
        <taxon>Methanobacteriota</taxon>
        <taxon>Stenosarchaea group</taxon>
        <taxon>Halobacteria</taxon>
        <taxon>Halobacteriales</taxon>
        <taxon>Haloferacaceae</taxon>
        <taxon>Halorubrum</taxon>
    </lineage>
</organism>
<gene>
    <name evidence="1" type="ORF">ACFQMF_13010</name>
</gene>
<accession>A0ABD6AQ47</accession>
<dbReference type="RefSeq" id="WP_256408227.1">
    <property type="nucleotide sequence ID" value="NZ_JANHDN010000002.1"/>
</dbReference>
<dbReference type="Proteomes" id="UP001596545">
    <property type="component" value="Unassembled WGS sequence"/>
</dbReference>
<evidence type="ECO:0000313" key="1">
    <source>
        <dbReference type="EMBL" id="MFC7325499.1"/>
    </source>
</evidence>
<protein>
    <submittedName>
        <fullName evidence="1">Uncharacterized protein</fullName>
    </submittedName>
</protein>
<proteinExistence type="predicted"/>
<name>A0ABD6AQ47_9EURY</name>
<reference evidence="1 2" key="1">
    <citation type="journal article" date="2019" name="Int. J. Syst. Evol. Microbiol.">
        <title>The Global Catalogue of Microorganisms (GCM) 10K type strain sequencing project: providing services to taxonomists for standard genome sequencing and annotation.</title>
        <authorList>
            <consortium name="The Broad Institute Genomics Platform"/>
            <consortium name="The Broad Institute Genome Sequencing Center for Infectious Disease"/>
            <person name="Wu L."/>
            <person name="Ma J."/>
        </authorList>
    </citation>
    <scope>NUCLEOTIDE SEQUENCE [LARGE SCALE GENOMIC DNA]</scope>
    <source>
        <strain evidence="1 2">CGMCC 1.12554</strain>
    </source>
</reference>
<dbReference type="EMBL" id="JBHTBL010000011">
    <property type="protein sequence ID" value="MFC7325499.1"/>
    <property type="molecule type" value="Genomic_DNA"/>
</dbReference>
<sequence length="136" mass="16002">MDPDFPASVPVCNDMDEKNEQYQRAKNEQRPFLAVVDDDDLPGWQAIYVMGTTGEDRRNWYYLTEEGVEIAEERRSTAETHRQHDSWVSTCSKTRGELHGLSKDDAEYLADRFAEIVWNTEYWKEVTPREIFQGEY</sequence>
<comment type="caution">
    <text evidence="1">The sequence shown here is derived from an EMBL/GenBank/DDBJ whole genome shotgun (WGS) entry which is preliminary data.</text>
</comment>